<dbReference type="EC" id="3.2.1.51" evidence="2"/>
<feature type="chain" id="PRO_5038536751" description="alpha-L-fucosidase" evidence="6">
    <location>
        <begin position="25"/>
        <end position="162"/>
    </location>
</feature>
<reference evidence="8" key="1">
    <citation type="submission" date="2020-04" db="EMBL/GenBank/DDBJ databases">
        <title>Deep metagenomics examines the oral microbiome during advanced dental caries in children, revealing novel taxa and co-occurrences with host molecules.</title>
        <authorList>
            <person name="Baker J.L."/>
            <person name="Morton J.T."/>
            <person name="Dinis M."/>
            <person name="Alvarez R."/>
            <person name="Tran N.C."/>
            <person name="Knight R."/>
            <person name="Edlund A."/>
        </authorList>
    </citation>
    <scope>NUCLEOTIDE SEQUENCE</scope>
    <source>
        <strain evidence="8">JCVI_32_bin.64</strain>
    </source>
</reference>
<keyword evidence="3 6" id="KW-0732">Signal</keyword>
<dbReference type="AlphaFoldDB" id="A0A929QYZ2"/>
<keyword evidence="5" id="KW-0326">Glycosidase</keyword>
<feature type="signal peptide" evidence="6">
    <location>
        <begin position="1"/>
        <end position="24"/>
    </location>
</feature>
<evidence type="ECO:0000259" key="7">
    <source>
        <dbReference type="Pfam" id="PF01120"/>
    </source>
</evidence>
<dbReference type="InterPro" id="IPR057739">
    <property type="entry name" value="Glyco_hydro_29_N"/>
</dbReference>
<dbReference type="Gene3D" id="3.20.20.80">
    <property type="entry name" value="Glycosidases"/>
    <property type="match status" value="1"/>
</dbReference>
<dbReference type="EMBL" id="JABZFZ010000568">
    <property type="protein sequence ID" value="MBF0940911.1"/>
    <property type="molecule type" value="Genomic_DNA"/>
</dbReference>
<organism evidence="8 9">
    <name type="scientific">Schaalia georgiae</name>
    <dbReference type="NCBI Taxonomy" id="52768"/>
    <lineage>
        <taxon>Bacteria</taxon>
        <taxon>Bacillati</taxon>
        <taxon>Actinomycetota</taxon>
        <taxon>Actinomycetes</taxon>
        <taxon>Actinomycetales</taxon>
        <taxon>Actinomycetaceae</taxon>
        <taxon>Schaalia</taxon>
    </lineage>
</organism>
<dbReference type="GO" id="GO:0006004">
    <property type="term" value="P:fucose metabolic process"/>
    <property type="evidence" value="ECO:0007669"/>
    <property type="project" value="TreeGrafter"/>
</dbReference>
<evidence type="ECO:0000256" key="6">
    <source>
        <dbReference type="SAM" id="SignalP"/>
    </source>
</evidence>
<evidence type="ECO:0000256" key="4">
    <source>
        <dbReference type="ARBA" id="ARBA00022801"/>
    </source>
</evidence>
<evidence type="ECO:0000256" key="2">
    <source>
        <dbReference type="ARBA" id="ARBA00012662"/>
    </source>
</evidence>
<evidence type="ECO:0000313" key="9">
    <source>
        <dbReference type="Proteomes" id="UP000718630"/>
    </source>
</evidence>
<dbReference type="SUPFAM" id="SSF51445">
    <property type="entry name" value="(Trans)glycosidases"/>
    <property type="match status" value="1"/>
</dbReference>
<comment type="similarity">
    <text evidence="1">Belongs to the glycosyl hydrolase 29 family.</text>
</comment>
<feature type="domain" description="Glycoside hydrolase family 29 N-terminal" evidence="7">
    <location>
        <begin position="60"/>
        <end position="162"/>
    </location>
</feature>
<evidence type="ECO:0000313" key="8">
    <source>
        <dbReference type="EMBL" id="MBF0940911.1"/>
    </source>
</evidence>
<sequence length="162" mass="17436">MKLTRTLVGVSVAAALSLTGLGHAALADPPPATDSGTQSAATAAGTATGIPLAVPLSATQKVADWQSLQFGLFMHWGVYSTYEGMYQGRPQRMGYPEQIKAWEKIPDSDYKAQAATMTADKWDAANVCQTAKNTGMKYVMITTKHHDGFAMWDTKTTDYNVV</sequence>
<dbReference type="Proteomes" id="UP000718630">
    <property type="component" value="Unassembled WGS sequence"/>
</dbReference>
<proteinExistence type="inferred from homology"/>
<keyword evidence="4" id="KW-0378">Hydrolase</keyword>
<evidence type="ECO:0000256" key="1">
    <source>
        <dbReference type="ARBA" id="ARBA00007951"/>
    </source>
</evidence>
<evidence type="ECO:0000256" key="5">
    <source>
        <dbReference type="ARBA" id="ARBA00023295"/>
    </source>
</evidence>
<dbReference type="PANTHER" id="PTHR10030">
    <property type="entry name" value="ALPHA-L-FUCOSIDASE"/>
    <property type="match status" value="1"/>
</dbReference>
<dbReference type="InterPro" id="IPR000933">
    <property type="entry name" value="Glyco_hydro_29"/>
</dbReference>
<dbReference type="Pfam" id="PF01120">
    <property type="entry name" value="Alpha_L_fucos"/>
    <property type="match status" value="1"/>
</dbReference>
<dbReference type="GO" id="GO:0005764">
    <property type="term" value="C:lysosome"/>
    <property type="evidence" value="ECO:0007669"/>
    <property type="project" value="TreeGrafter"/>
</dbReference>
<dbReference type="GO" id="GO:0016139">
    <property type="term" value="P:glycoside catabolic process"/>
    <property type="evidence" value="ECO:0007669"/>
    <property type="project" value="TreeGrafter"/>
</dbReference>
<comment type="caution">
    <text evidence="8">The sequence shown here is derived from an EMBL/GenBank/DDBJ whole genome shotgun (WGS) entry which is preliminary data.</text>
</comment>
<evidence type="ECO:0000256" key="3">
    <source>
        <dbReference type="ARBA" id="ARBA00022729"/>
    </source>
</evidence>
<dbReference type="SMART" id="SM00812">
    <property type="entry name" value="Alpha_L_fucos"/>
    <property type="match status" value="1"/>
</dbReference>
<name>A0A929QYZ2_9ACTO</name>
<dbReference type="InterPro" id="IPR017853">
    <property type="entry name" value="GH"/>
</dbReference>
<accession>A0A929QYZ2</accession>
<dbReference type="PANTHER" id="PTHR10030:SF37">
    <property type="entry name" value="ALPHA-L-FUCOSIDASE-RELATED"/>
    <property type="match status" value="1"/>
</dbReference>
<gene>
    <name evidence="8" type="ORF">HXK03_08600</name>
</gene>
<dbReference type="GO" id="GO:0004560">
    <property type="term" value="F:alpha-L-fucosidase activity"/>
    <property type="evidence" value="ECO:0007669"/>
    <property type="project" value="InterPro"/>
</dbReference>
<feature type="non-terminal residue" evidence="8">
    <location>
        <position position="162"/>
    </location>
</feature>
<protein>
    <recommendedName>
        <fullName evidence="2">alpha-L-fucosidase</fullName>
        <ecNumber evidence="2">3.2.1.51</ecNumber>
    </recommendedName>
</protein>